<reference evidence="2" key="1">
    <citation type="submission" date="2020-03" db="EMBL/GenBank/DDBJ databases">
        <title>Draft sequencing of Calidifontibacter sp. DB0510.</title>
        <authorList>
            <person name="Kim D.-U."/>
        </authorList>
    </citation>
    <scope>NUCLEOTIDE SEQUENCE</scope>
    <source>
        <strain evidence="2">DB0510</strain>
    </source>
</reference>
<dbReference type="SUPFAM" id="SSF54593">
    <property type="entry name" value="Glyoxalase/Bleomycin resistance protein/Dihydroxybiphenyl dioxygenase"/>
    <property type="match status" value="2"/>
</dbReference>
<dbReference type="PROSITE" id="PS51819">
    <property type="entry name" value="VOC"/>
    <property type="match status" value="1"/>
</dbReference>
<accession>A0A967EG53</accession>
<dbReference type="InterPro" id="IPR004360">
    <property type="entry name" value="Glyas_Fos-R_dOase_dom"/>
</dbReference>
<dbReference type="InterPro" id="IPR052164">
    <property type="entry name" value="Anthracycline_SecMetBiosynth"/>
</dbReference>
<proteinExistence type="predicted"/>
<dbReference type="EMBL" id="JAAOIV010000013">
    <property type="protein sequence ID" value="NHN57241.1"/>
    <property type="molecule type" value="Genomic_DNA"/>
</dbReference>
<dbReference type="InterPro" id="IPR029068">
    <property type="entry name" value="Glyas_Bleomycin-R_OHBP_Dase"/>
</dbReference>
<dbReference type="AlphaFoldDB" id="A0A967EG53"/>
<evidence type="ECO:0000313" key="2">
    <source>
        <dbReference type="EMBL" id="NHN57241.1"/>
    </source>
</evidence>
<comment type="caution">
    <text evidence="2">The sequence shown here is derived from an EMBL/GenBank/DDBJ whole genome shotgun (WGS) entry which is preliminary data.</text>
</comment>
<dbReference type="Pfam" id="PF00903">
    <property type="entry name" value="Glyoxalase"/>
    <property type="match status" value="1"/>
</dbReference>
<evidence type="ECO:0000313" key="3">
    <source>
        <dbReference type="Proteomes" id="UP000744769"/>
    </source>
</evidence>
<dbReference type="RefSeq" id="WP_166198324.1">
    <property type="nucleotide sequence ID" value="NZ_JAAOIV010000013.1"/>
</dbReference>
<name>A0A967EG53_9MICO</name>
<feature type="domain" description="VOC" evidence="1">
    <location>
        <begin position="15"/>
        <end position="129"/>
    </location>
</feature>
<dbReference type="Gene3D" id="3.10.180.10">
    <property type="entry name" value="2,3-Dihydroxybiphenyl 1,2-Dioxygenase, domain 1"/>
    <property type="match status" value="2"/>
</dbReference>
<keyword evidence="3" id="KW-1185">Reference proteome</keyword>
<organism evidence="2 3">
    <name type="scientific">Metallococcus carri</name>
    <dbReference type="NCBI Taxonomy" id="1656884"/>
    <lineage>
        <taxon>Bacteria</taxon>
        <taxon>Bacillati</taxon>
        <taxon>Actinomycetota</taxon>
        <taxon>Actinomycetes</taxon>
        <taxon>Micrococcales</taxon>
        <taxon>Dermacoccaceae</taxon>
        <taxon>Metallococcus</taxon>
    </lineage>
</organism>
<sequence length="256" mass="27080">MPTRTSPWPAGTPCWADCAVQPEHRGMHHATDFYERLFGWRIEEGPKEAGGYAICLKDDAAAAALAPAMSEEQPAAWTVYLATDDLDATLQRVVGAGGQVVAGPMDVLTAGRAAYVMDPVGGHVGLWQAGDHIGYGITGEPDTVAHHTLLTLDVPASQRFYGDVFGWTFTSDDAYGATAHLDGAPIATVHQADQLPDDVRSAWLVHFGVVSRDASAQIAQELDAQILLTFDGPAGPEATIQAPGGEILNLLQLPDA</sequence>
<evidence type="ECO:0000259" key="1">
    <source>
        <dbReference type="PROSITE" id="PS51819"/>
    </source>
</evidence>
<gene>
    <name evidence="2" type="ORF">G9U51_15825</name>
</gene>
<dbReference type="InterPro" id="IPR037523">
    <property type="entry name" value="VOC_core"/>
</dbReference>
<dbReference type="PANTHER" id="PTHR33993">
    <property type="entry name" value="GLYOXALASE-RELATED"/>
    <property type="match status" value="1"/>
</dbReference>
<dbReference type="Proteomes" id="UP000744769">
    <property type="component" value="Unassembled WGS sequence"/>
</dbReference>
<dbReference type="CDD" id="cd07247">
    <property type="entry name" value="SgaA_N_like"/>
    <property type="match status" value="1"/>
</dbReference>
<dbReference type="PANTHER" id="PTHR33993:SF14">
    <property type="entry name" value="GB|AAF24581.1"/>
    <property type="match status" value="1"/>
</dbReference>
<protein>
    <submittedName>
        <fullName evidence="2">VOC family protein</fullName>
    </submittedName>
</protein>